<feature type="compositionally biased region" description="Basic and acidic residues" evidence="1">
    <location>
        <begin position="298"/>
        <end position="330"/>
    </location>
</feature>
<comment type="caution">
    <text evidence="2">The sequence shown here is derived from an EMBL/GenBank/DDBJ whole genome shotgun (WGS) entry which is preliminary data.</text>
</comment>
<dbReference type="EMBL" id="AAMD01000090">
    <property type="protein sequence ID" value="EAU65197.1"/>
    <property type="molecule type" value="Genomic_DNA"/>
</dbReference>
<feature type="region of interest" description="Disordered" evidence="1">
    <location>
        <begin position="674"/>
        <end position="700"/>
    </location>
</feature>
<protein>
    <submittedName>
        <fullName evidence="2">Uncharacterized protein</fullName>
    </submittedName>
</protein>
<evidence type="ECO:0000256" key="1">
    <source>
        <dbReference type="SAM" id="MobiDB-lite"/>
    </source>
</evidence>
<evidence type="ECO:0000313" key="2">
    <source>
        <dbReference type="EMBL" id="EAU65197.1"/>
    </source>
</evidence>
<reference evidence="2 3" key="1">
    <citation type="submission" date="2006-04" db="EMBL/GenBank/DDBJ databases">
        <authorList>
            <person name="Nierman W.C."/>
        </authorList>
    </citation>
    <scope>NUCLEOTIDE SEQUENCE [LARGE SCALE GENOMIC DNA]</scope>
    <source>
        <strain evidence="2 3">DW4/3-1</strain>
    </source>
</reference>
<sequence length="700" mass="71598">MGAAVVLALAGLAGLLVRAVRVAAAARAAAGHQGITELAEGAVLIECAGAGGDAPVRGDVTEGVARAVGVRRAIAERLAEAKAVAVLPGRAARVALAAAGAGRGVAEVPGATGRVADADAALSAPVLAVALWTARIAIAHTGVHPRAVGVVRRAARVPGTDTVLAIGIEAVIHRTALVRITHAALGLGLIPEAARAAGAGRAAAGSFPGIKGVARGTTLLLTAFAAPRASVPHMALRTARAVPAHARLAGGGIRVPLGAAGAVPAEADACLAAHPVRTRLIGEALAGIALKGVSHGTLRGDRRPGACREPQHGQDREQEEGRGAVHEASRGGEGVLEAQERARGRDVISQESDALGVRAVLPPVHQVSGHGRAIDEHMKGGGDGFQRQGKGAAQAVERRGDLHQRALERGVADGADDAARACGDGAVAEGGIGPPTKVDLFAWREAAIRSRSPDDGERGEVLVARALQAAQEPGVIGGIAIGAVVLVCHHDDRQGSVGPQESRIGPAEVGLGQRQFHHPQALLQAGPRGGGKGGVLKEHLTRLRSLPGDDLRCAAQHPPVDEVGGDDADLEAHLEPQQFLQESREVEGERLALVGHRAGVIHHPENVDDAFDLALDVHLHRGCHGRIPHLDTLCDGAVHGGRQQLDRRDTRGGHRGHGLAPTWVSCHVVAAGGHQQRREQAETNHGRENVVGAMGAASLR</sequence>
<dbReference type="AlphaFoldDB" id="Q08XH8"/>
<feature type="compositionally biased region" description="Basic and acidic residues" evidence="1">
    <location>
        <begin position="676"/>
        <end position="688"/>
    </location>
</feature>
<accession>Q08XH8</accession>
<name>Q08XH8_STIAD</name>
<evidence type="ECO:0000313" key="3">
    <source>
        <dbReference type="Proteomes" id="UP000032702"/>
    </source>
</evidence>
<dbReference type="Proteomes" id="UP000032702">
    <property type="component" value="Unassembled WGS sequence"/>
</dbReference>
<gene>
    <name evidence="2" type="ORF">STIAU_1168</name>
</gene>
<feature type="region of interest" description="Disordered" evidence="1">
    <location>
        <begin position="295"/>
        <end position="345"/>
    </location>
</feature>
<proteinExistence type="predicted"/>
<organism evidence="2 3">
    <name type="scientific">Stigmatella aurantiaca (strain DW4/3-1)</name>
    <dbReference type="NCBI Taxonomy" id="378806"/>
    <lineage>
        <taxon>Bacteria</taxon>
        <taxon>Pseudomonadati</taxon>
        <taxon>Myxococcota</taxon>
        <taxon>Myxococcia</taxon>
        <taxon>Myxococcales</taxon>
        <taxon>Cystobacterineae</taxon>
        <taxon>Archangiaceae</taxon>
        <taxon>Stigmatella</taxon>
    </lineage>
</organism>